<reference evidence="2" key="1">
    <citation type="journal article" date="2023" name="G3 (Bethesda)">
        <title>Genome assembly and association tests identify interacting loci associated with vigor, precocity, and sex in interspecific pistachio rootstocks.</title>
        <authorList>
            <person name="Palmer W."/>
            <person name="Jacygrad E."/>
            <person name="Sagayaradj S."/>
            <person name="Cavanaugh K."/>
            <person name="Han R."/>
            <person name="Bertier L."/>
            <person name="Beede B."/>
            <person name="Kafkas S."/>
            <person name="Golino D."/>
            <person name="Preece J."/>
            <person name="Michelmore R."/>
        </authorList>
    </citation>
    <scope>NUCLEOTIDE SEQUENCE [LARGE SCALE GENOMIC DNA]</scope>
</reference>
<dbReference type="EMBL" id="CM047899">
    <property type="protein sequence ID" value="KAJ0102949.1"/>
    <property type="molecule type" value="Genomic_DNA"/>
</dbReference>
<proteinExistence type="predicted"/>
<gene>
    <name evidence="1" type="ORF">Patl1_04931</name>
</gene>
<accession>A0ACC1BV62</accession>
<name>A0ACC1BV62_9ROSI</name>
<sequence length="93" mass="10220">MTFNLIAIYPNDPYHVAVIHILGVGDRNRGIGHQYFSITNQHQRISQFAFSGEEGWATVNPVKGFENAVTPATVPSQTPPFAVSLACMLPNLH</sequence>
<evidence type="ECO:0000313" key="2">
    <source>
        <dbReference type="Proteomes" id="UP001164250"/>
    </source>
</evidence>
<comment type="caution">
    <text evidence="1">The sequence shown here is derived from an EMBL/GenBank/DDBJ whole genome shotgun (WGS) entry which is preliminary data.</text>
</comment>
<protein>
    <submittedName>
        <fullName evidence="1">Uncharacterized protein</fullName>
    </submittedName>
</protein>
<dbReference type="Proteomes" id="UP001164250">
    <property type="component" value="Chromosome 3"/>
</dbReference>
<organism evidence="1 2">
    <name type="scientific">Pistacia atlantica</name>
    <dbReference type="NCBI Taxonomy" id="434234"/>
    <lineage>
        <taxon>Eukaryota</taxon>
        <taxon>Viridiplantae</taxon>
        <taxon>Streptophyta</taxon>
        <taxon>Embryophyta</taxon>
        <taxon>Tracheophyta</taxon>
        <taxon>Spermatophyta</taxon>
        <taxon>Magnoliopsida</taxon>
        <taxon>eudicotyledons</taxon>
        <taxon>Gunneridae</taxon>
        <taxon>Pentapetalae</taxon>
        <taxon>rosids</taxon>
        <taxon>malvids</taxon>
        <taxon>Sapindales</taxon>
        <taxon>Anacardiaceae</taxon>
        <taxon>Pistacia</taxon>
    </lineage>
</organism>
<keyword evidence="2" id="KW-1185">Reference proteome</keyword>
<evidence type="ECO:0000313" key="1">
    <source>
        <dbReference type="EMBL" id="KAJ0102949.1"/>
    </source>
</evidence>